<dbReference type="Gene3D" id="3.10.450.50">
    <property type="match status" value="1"/>
</dbReference>
<protein>
    <submittedName>
        <fullName evidence="1">DUF3828 domain-containing protein</fullName>
    </submittedName>
</protein>
<dbReference type="Proteomes" id="UP000618445">
    <property type="component" value="Unassembled WGS sequence"/>
</dbReference>
<keyword evidence="2" id="KW-1185">Reference proteome</keyword>
<reference evidence="1 2" key="1">
    <citation type="journal article" date="2020" name="ISME J.">
        <title>Comparative genomics reveals insights into cyanobacterial evolution and habitat adaptation.</title>
        <authorList>
            <person name="Chen M.Y."/>
            <person name="Teng W.K."/>
            <person name="Zhao L."/>
            <person name="Hu C.X."/>
            <person name="Zhou Y.K."/>
            <person name="Han B.P."/>
            <person name="Song L.R."/>
            <person name="Shu W.S."/>
        </authorList>
    </citation>
    <scope>NUCLEOTIDE SEQUENCE [LARGE SCALE GENOMIC DNA]</scope>
    <source>
        <strain evidence="1 2">FACHB-1050</strain>
    </source>
</reference>
<gene>
    <name evidence="1" type="ORF">H6G05_09485</name>
</gene>
<comment type="caution">
    <text evidence="1">The sequence shown here is derived from an EMBL/GenBank/DDBJ whole genome shotgun (WGS) entry which is preliminary data.</text>
</comment>
<evidence type="ECO:0000313" key="1">
    <source>
        <dbReference type="EMBL" id="MBD2317076.1"/>
    </source>
</evidence>
<accession>A0ABR8C9M9</accession>
<evidence type="ECO:0000313" key="2">
    <source>
        <dbReference type="Proteomes" id="UP000618445"/>
    </source>
</evidence>
<name>A0ABR8C9M9_9CYAN</name>
<organism evidence="1 2">
    <name type="scientific">Phormidium tenue FACHB-1050</name>
    <dbReference type="NCBI Taxonomy" id="2692857"/>
    <lineage>
        <taxon>Bacteria</taxon>
        <taxon>Bacillati</taxon>
        <taxon>Cyanobacteriota</taxon>
        <taxon>Cyanophyceae</taxon>
        <taxon>Oscillatoriophycideae</taxon>
        <taxon>Oscillatoriales</taxon>
        <taxon>Oscillatoriaceae</taxon>
        <taxon>Phormidium</taxon>
    </lineage>
</organism>
<proteinExistence type="predicted"/>
<sequence>MNSLSFINIAIFALLFAVNPFSLISKVEAQDLNTDELKSTNLGCTNSLKTVLGERSPDYCTSSEANSGILFDKFEVTRNSDRSINLNLRVFNRGSADGLIEVYDSSQRLQDIKIIDGNRPPTGFLQSGAELFKVPASLFSRYPLGDNRKNLQEQNISIKIPAGGSIKVSKSSSYALRYNTIMLAIEVAQLVKGDSEYTKSNSRKEVVIGFIKDAIFSRDSKAAINIFKSEPTTNALFSLDFIDKEKLAIFLQQILKYSVTIENDPSKNPFVGAIFDIGTDLGNIGIEIAIDYLGLGLGKLVNVKAIRVGGSGVNTYARAVDLFNATASGQKSTVTLRDAKSFSTGLTSKSSGKHPAEVVAADFYNWYINNQYSHRDLLYQKRNSFTSNLYRYLDRAIRISNLPVQRRSVTLNYDLFSFAQVSSNSFKVDSVKVKNEVAEVYLTLRTNLRSQVVSNPLKIVIAKNGDSWQIANIFYLKYPDKNYNLLSELVKFNGRTEFRDIP</sequence>
<dbReference type="EMBL" id="JACJQY010000011">
    <property type="protein sequence ID" value="MBD2317076.1"/>
    <property type="molecule type" value="Genomic_DNA"/>
</dbReference>
<dbReference type="RefSeq" id="WP_190577942.1">
    <property type="nucleotide sequence ID" value="NZ_CAWPQU010000003.1"/>
</dbReference>